<protein>
    <submittedName>
        <fullName evidence="1">Uncharacterized protein z357R</fullName>
    </submittedName>
</protein>
<evidence type="ECO:0000313" key="2">
    <source>
        <dbReference type="Proteomes" id="UP000202420"/>
    </source>
</evidence>
<gene>
    <name evidence="1" type="primary">z357R</name>
    <name evidence="1" type="ORF">ATCV1_z357R</name>
</gene>
<reference evidence="1 2" key="1">
    <citation type="submission" date="2006-09" db="EMBL/GenBank/DDBJ databases">
        <title>Sequence and annotation of the 288-kb ATCV-1 virus that infects an endosymbiotic Chlorella strain of the heliozoon Acanthocystis turfacea.</title>
        <authorList>
            <person name="Fitzgerald L.A."/>
            <person name="Graves M.V."/>
            <person name="Li X."/>
            <person name="Pfitzner A.J.P."/>
            <person name="Hartigan J."/>
            <person name="Van Etten J.L."/>
        </authorList>
    </citation>
    <scope>NUCLEOTIDE SEQUENCE [LARGE SCALE GENOMIC DNA]</scope>
    <source>
        <strain evidence="1 2">ATCV-1</strain>
    </source>
</reference>
<organism evidence="1 2">
    <name type="scientific">Chlorovirus heliozoae</name>
    <dbReference type="NCBI Taxonomy" id="322019"/>
    <lineage>
        <taxon>Viruses</taxon>
        <taxon>Varidnaviria</taxon>
        <taxon>Bamfordvirae</taxon>
        <taxon>Nucleocytoviricota</taxon>
        <taxon>Megaviricetes</taxon>
        <taxon>Algavirales</taxon>
        <taxon>Phycodnaviridae</taxon>
        <taxon>Chlorovirus</taxon>
    </lineage>
</organism>
<dbReference type="RefSeq" id="YP_001426838.1">
    <property type="nucleotide sequence ID" value="NC_008724.1"/>
</dbReference>
<sequence length="99" mass="10677">MSLVTPNPASLSAASFPGTPECPFTLATYTFPTRSSAYCRTNLASLSYLDRLNEVMLFNAFCESDKNRTSASDSRSVIPAKIAPSSILLMSFLSLTLAE</sequence>
<keyword evidence="2" id="KW-1185">Reference proteome</keyword>
<dbReference type="Proteomes" id="UP000202420">
    <property type="component" value="Segment"/>
</dbReference>
<proteinExistence type="predicted"/>
<dbReference type="EMBL" id="EF101928">
    <property type="protein sequence ID" value="ABT16491.1"/>
    <property type="molecule type" value="Genomic_DNA"/>
</dbReference>
<accession>A7K8W7</accession>
<evidence type="ECO:0000313" key="1">
    <source>
        <dbReference type="EMBL" id="ABT16491.1"/>
    </source>
</evidence>
<dbReference type="KEGG" id="vg:5470367"/>
<dbReference type="GeneID" id="5470367"/>
<name>A7K8W7_9PHYC</name>